<dbReference type="Gene3D" id="1.25.40.10">
    <property type="entry name" value="Tetratricopeptide repeat domain"/>
    <property type="match status" value="2"/>
</dbReference>
<keyword evidence="4" id="KW-0812">Transmembrane</keyword>
<evidence type="ECO:0000256" key="3">
    <source>
        <dbReference type="PROSITE-ProRule" id="PRU00339"/>
    </source>
</evidence>
<dbReference type="RefSeq" id="WP_249768987.1">
    <property type="nucleotide sequence ID" value="NZ_CP097332.1"/>
</dbReference>
<name>A0ABY4QT22_9ACTN</name>
<accession>A0ABY4QT22</accession>
<keyword evidence="6" id="KW-1185">Reference proteome</keyword>
<dbReference type="SMART" id="SM00028">
    <property type="entry name" value="TPR"/>
    <property type="match status" value="2"/>
</dbReference>
<protein>
    <submittedName>
        <fullName evidence="5">Tetratricopeptide repeat protein</fullName>
    </submittedName>
</protein>
<evidence type="ECO:0000256" key="4">
    <source>
        <dbReference type="SAM" id="Phobius"/>
    </source>
</evidence>
<keyword evidence="4" id="KW-0472">Membrane</keyword>
<dbReference type="PANTHER" id="PTHR44943">
    <property type="entry name" value="CELLULOSE SYNTHASE OPERON PROTEIN C"/>
    <property type="match status" value="1"/>
</dbReference>
<feature type="transmembrane region" description="Helical" evidence="4">
    <location>
        <begin position="264"/>
        <end position="285"/>
    </location>
</feature>
<proteinExistence type="predicted"/>
<dbReference type="InterPro" id="IPR011990">
    <property type="entry name" value="TPR-like_helical_dom_sf"/>
</dbReference>
<feature type="transmembrane region" description="Helical" evidence="4">
    <location>
        <begin position="226"/>
        <end position="244"/>
    </location>
</feature>
<evidence type="ECO:0000256" key="1">
    <source>
        <dbReference type="ARBA" id="ARBA00022737"/>
    </source>
</evidence>
<keyword evidence="1" id="KW-0677">Repeat</keyword>
<dbReference type="InterPro" id="IPR019734">
    <property type="entry name" value="TPR_rpt"/>
</dbReference>
<dbReference type="Pfam" id="PF13432">
    <property type="entry name" value="TPR_16"/>
    <property type="match status" value="1"/>
</dbReference>
<dbReference type="Pfam" id="PF14559">
    <property type="entry name" value="TPR_19"/>
    <property type="match status" value="1"/>
</dbReference>
<sequence length="367" mass="38972">MTSGAPLAYARTLIEARRHDDALRALAAHLASHPDDVEALCLAAQAQLELNRPAPALDLAQRAISLAPEYEWPLRLASVAHSRLAEPDAALAAARASVRADPGVYQTHTLLSQAIASHPAFDADPTFRMQAEQAVAVALDLAPNEPETHLAAGNLAMRVKDLDGARARFEQALALDPHYVDARHNLSLVAMRQRRLGSAAAGLVGVLAEGGDELALHNLKVLAARILRYLHLALWLIVLIASRVVGDNTQPGSRADHSGAQLWITRTGAVLAVLVIAGFAVTMRLTANRALGQFVRGVAARDRMLLGWAVALLGTAGCTVAAALVPVSAAQSCYLAAIGLLLVGMVLSWLRGRTLSRDLRRIRSRGG</sequence>
<feature type="transmembrane region" description="Helical" evidence="4">
    <location>
        <begin position="305"/>
        <end position="328"/>
    </location>
</feature>
<keyword evidence="4" id="KW-1133">Transmembrane helix</keyword>
<evidence type="ECO:0000313" key="5">
    <source>
        <dbReference type="EMBL" id="UQX86648.1"/>
    </source>
</evidence>
<reference evidence="5" key="1">
    <citation type="journal article" date="2018" name="Int. J. Syst. Evol. Microbiol.">
        <title>Jatrophihabitans telluris sp. nov., isolated from sediment soil of lava forest wetlands and the emended description of the genus Jatrophihabitans.</title>
        <authorList>
            <person name="Lee K.C."/>
            <person name="Suh M.K."/>
            <person name="Eom M.K."/>
            <person name="Kim K.K."/>
            <person name="Kim J.S."/>
            <person name="Kim D.S."/>
            <person name="Ko S.H."/>
            <person name="Shin Y.K."/>
            <person name="Lee J.S."/>
        </authorList>
    </citation>
    <scope>NUCLEOTIDE SEQUENCE</scope>
    <source>
        <strain evidence="5">N237</strain>
    </source>
</reference>
<gene>
    <name evidence="5" type="ORF">M6D93_10020</name>
</gene>
<dbReference type="PROSITE" id="PS50005">
    <property type="entry name" value="TPR"/>
    <property type="match status" value="1"/>
</dbReference>
<evidence type="ECO:0000256" key="2">
    <source>
        <dbReference type="ARBA" id="ARBA00022803"/>
    </source>
</evidence>
<feature type="transmembrane region" description="Helical" evidence="4">
    <location>
        <begin position="334"/>
        <end position="352"/>
    </location>
</feature>
<dbReference type="PANTHER" id="PTHR44943:SF8">
    <property type="entry name" value="TPR REPEAT-CONTAINING PROTEIN MJ0263"/>
    <property type="match status" value="1"/>
</dbReference>
<dbReference type="Proteomes" id="UP001056336">
    <property type="component" value="Chromosome"/>
</dbReference>
<keyword evidence="2 3" id="KW-0802">TPR repeat</keyword>
<feature type="repeat" description="TPR" evidence="3">
    <location>
        <begin position="146"/>
        <end position="179"/>
    </location>
</feature>
<dbReference type="EMBL" id="CP097332">
    <property type="protein sequence ID" value="UQX86648.1"/>
    <property type="molecule type" value="Genomic_DNA"/>
</dbReference>
<organism evidence="5 6">
    <name type="scientific">Jatrophihabitans telluris</name>
    <dbReference type="NCBI Taxonomy" id="2038343"/>
    <lineage>
        <taxon>Bacteria</taxon>
        <taxon>Bacillati</taxon>
        <taxon>Actinomycetota</taxon>
        <taxon>Actinomycetes</taxon>
        <taxon>Jatrophihabitantales</taxon>
        <taxon>Jatrophihabitantaceae</taxon>
        <taxon>Jatrophihabitans</taxon>
    </lineage>
</organism>
<dbReference type="SUPFAM" id="SSF48452">
    <property type="entry name" value="TPR-like"/>
    <property type="match status" value="1"/>
</dbReference>
<dbReference type="InterPro" id="IPR051685">
    <property type="entry name" value="Ycf3/AcsC/BcsC/TPR_MFPF"/>
</dbReference>
<evidence type="ECO:0000313" key="6">
    <source>
        <dbReference type="Proteomes" id="UP001056336"/>
    </source>
</evidence>
<reference evidence="5" key="2">
    <citation type="submission" date="2022-05" db="EMBL/GenBank/DDBJ databases">
        <authorList>
            <person name="Kim J.-S."/>
            <person name="Lee K."/>
            <person name="Suh M."/>
            <person name="Eom M."/>
            <person name="Kim J.-S."/>
            <person name="Kim D.-S."/>
            <person name="Ko S.-H."/>
            <person name="Shin Y."/>
            <person name="Lee J.-S."/>
        </authorList>
    </citation>
    <scope>NUCLEOTIDE SEQUENCE</scope>
    <source>
        <strain evidence="5">N237</strain>
    </source>
</reference>